<protein>
    <submittedName>
        <fullName evidence="2">Uncharacterized protein</fullName>
    </submittedName>
</protein>
<gene>
    <name evidence="2" type="ORF">CALCODRAFT_512062</name>
</gene>
<dbReference type="Proteomes" id="UP000076842">
    <property type="component" value="Unassembled WGS sequence"/>
</dbReference>
<name>A0A165DB33_9BASI</name>
<dbReference type="EMBL" id="KV424066">
    <property type="protein sequence ID" value="KZT52429.1"/>
    <property type="molecule type" value="Genomic_DNA"/>
</dbReference>
<feature type="region of interest" description="Disordered" evidence="1">
    <location>
        <begin position="385"/>
        <end position="407"/>
    </location>
</feature>
<sequence>MLGTRYRQTSSRAAVRTEPIIAEGEEALGQSVEELRTDSDLTGEDTGRGTNEPPRSRSPRYSSQTPLTPPRSSAASSEVVLAEGDAGVGASGPDGEEPSRPYGPSDLYGPIQSPTNYFPEDVLDSQDSTFDPTRDERTDGGWEGAAAMLSTWSGLGTDTAQSQPNSGSTPDERGPTSDLVIKNAMDAAPGDYPGRCSILVLMTGFGTGPTEKYLIRHARLDETVYRIDDGVMRTRVDVVMDIVLRNVTPRRGWATYKVCHELWLSRVPAPIHEVDNRLHGGWWLSSARDAIQHQIVTARGISSVLVTSTITRRFVLEHLRMVQLDEFLFVLCFELLKENPLLCGDPVPVGQEATGAAGSVNMWTSASSAAEEDVPLLSASVPASVAQPHDQSPLDRPSVLSPDGAGQEGTIELATELRVAARGVQGSRDPQGYSSIVDDHPAV</sequence>
<evidence type="ECO:0000313" key="3">
    <source>
        <dbReference type="Proteomes" id="UP000076842"/>
    </source>
</evidence>
<feature type="region of interest" description="Disordered" evidence="1">
    <location>
        <begin position="422"/>
        <end position="443"/>
    </location>
</feature>
<dbReference type="AlphaFoldDB" id="A0A165DB33"/>
<dbReference type="InParanoid" id="A0A165DB33"/>
<proteinExistence type="predicted"/>
<feature type="region of interest" description="Disordered" evidence="1">
    <location>
        <begin position="1"/>
        <end position="140"/>
    </location>
</feature>
<accession>A0A165DB33</accession>
<reference evidence="2 3" key="1">
    <citation type="journal article" date="2016" name="Mol. Biol. Evol.">
        <title>Comparative Genomics of Early-Diverging Mushroom-Forming Fungi Provides Insights into the Origins of Lignocellulose Decay Capabilities.</title>
        <authorList>
            <person name="Nagy L.G."/>
            <person name="Riley R."/>
            <person name="Tritt A."/>
            <person name="Adam C."/>
            <person name="Daum C."/>
            <person name="Floudas D."/>
            <person name="Sun H."/>
            <person name="Yadav J.S."/>
            <person name="Pangilinan J."/>
            <person name="Larsson K.H."/>
            <person name="Matsuura K."/>
            <person name="Barry K."/>
            <person name="Labutti K."/>
            <person name="Kuo R."/>
            <person name="Ohm R.A."/>
            <person name="Bhattacharya S.S."/>
            <person name="Shirouzu T."/>
            <person name="Yoshinaga Y."/>
            <person name="Martin F.M."/>
            <person name="Grigoriev I.V."/>
            <person name="Hibbett D.S."/>
        </authorList>
    </citation>
    <scope>NUCLEOTIDE SEQUENCE [LARGE SCALE GENOMIC DNA]</scope>
    <source>
        <strain evidence="2 3">HHB12733</strain>
    </source>
</reference>
<feature type="region of interest" description="Disordered" evidence="1">
    <location>
        <begin position="155"/>
        <end position="176"/>
    </location>
</feature>
<evidence type="ECO:0000256" key="1">
    <source>
        <dbReference type="SAM" id="MobiDB-lite"/>
    </source>
</evidence>
<feature type="compositionally biased region" description="Polar residues" evidence="1">
    <location>
        <begin position="155"/>
        <end position="169"/>
    </location>
</feature>
<keyword evidence="3" id="KW-1185">Reference proteome</keyword>
<evidence type="ECO:0000313" key="2">
    <source>
        <dbReference type="EMBL" id="KZT52429.1"/>
    </source>
</evidence>
<organism evidence="2 3">
    <name type="scientific">Calocera cornea HHB12733</name>
    <dbReference type="NCBI Taxonomy" id="1353952"/>
    <lineage>
        <taxon>Eukaryota</taxon>
        <taxon>Fungi</taxon>
        <taxon>Dikarya</taxon>
        <taxon>Basidiomycota</taxon>
        <taxon>Agaricomycotina</taxon>
        <taxon>Dacrymycetes</taxon>
        <taxon>Dacrymycetales</taxon>
        <taxon>Dacrymycetaceae</taxon>
        <taxon>Calocera</taxon>
    </lineage>
</organism>
<feature type="compositionally biased region" description="Polar residues" evidence="1">
    <location>
        <begin position="1"/>
        <end position="12"/>
    </location>
</feature>